<keyword evidence="1" id="KW-0472">Membrane</keyword>
<dbReference type="AlphaFoldDB" id="M1IA13"/>
<feature type="transmembrane region" description="Helical" evidence="1">
    <location>
        <begin position="12"/>
        <end position="34"/>
    </location>
</feature>
<keyword evidence="1" id="KW-1133">Transmembrane helix</keyword>
<organism evidence="3">
    <name type="scientific">Sulfolobus acidocaldarius Ron12/I</name>
    <dbReference type="NCBI Taxonomy" id="1028567"/>
    <lineage>
        <taxon>Archaea</taxon>
        <taxon>Thermoproteota</taxon>
        <taxon>Thermoprotei</taxon>
        <taxon>Sulfolobales</taxon>
        <taxon>Sulfolobaceae</taxon>
        <taxon>Sulfolobus</taxon>
    </lineage>
</organism>
<evidence type="ECO:0000256" key="1">
    <source>
        <dbReference type="SAM" id="Phobius"/>
    </source>
</evidence>
<reference evidence="2 3" key="1">
    <citation type="journal article" date="2012" name="ISME J.">
        <title>Genomic evidence of rapid, global-scale gene flow in a Sulfolobus species.</title>
        <authorList>
            <person name="Mao D."/>
            <person name="Grogan D."/>
        </authorList>
    </citation>
    <scope>NUCLEOTIDE SEQUENCE [LARGE SCALE GENOMIC DNA]</scope>
    <source>
        <strain evidence="2 3">Ron12/I</strain>
    </source>
</reference>
<keyword evidence="1" id="KW-0812">Transmembrane</keyword>
<evidence type="ECO:0000313" key="2">
    <source>
        <dbReference type="EMBL" id="AGE72653.1"/>
    </source>
</evidence>
<dbReference type="EMBL" id="CP002818">
    <property type="protein sequence ID" value="AGE72653.1"/>
    <property type="molecule type" value="Genomic_DNA"/>
</dbReference>
<dbReference type="HOGENOM" id="CLU_1631726_0_0_2"/>
<evidence type="ECO:0000313" key="3">
    <source>
        <dbReference type="Proteomes" id="UP000011280"/>
    </source>
</evidence>
<protein>
    <submittedName>
        <fullName evidence="2">Uncharacterized protein</fullName>
    </submittedName>
</protein>
<dbReference type="KEGG" id="sacr:SacRon12I_01985"/>
<proteinExistence type="predicted"/>
<dbReference type="PATRIC" id="fig|1028567.7.peg.399"/>
<dbReference type="Proteomes" id="UP000011280">
    <property type="component" value="Chromosome"/>
</dbReference>
<name>M1IA13_9CREN</name>
<accession>M1IA13</accession>
<gene>
    <name evidence="2" type="ORF">SacRon12I_01985</name>
</gene>
<sequence length="179" mass="20198">MAGVLDKLKKVFLILVLVLASSFVLTTLSDYVLFYTSTNTISYRNSPIVILGLSVSQFAYSQISQGKVSLYFYITNSTQAYFLNVLKILVNSNGYFYISNVTIASQNMVYKVNMILKNSTKTLTYTIYPLSQSPLKVYQNQVYNVSFVVYFTGSYQISSFSLTMYYSYGTDSLVRGVPP</sequence>